<dbReference type="AlphaFoldDB" id="J9ETL0"/>
<evidence type="ECO:0000313" key="3">
    <source>
        <dbReference type="EMBL" id="EJW78544.1"/>
    </source>
</evidence>
<dbReference type="EMBL" id="ADBV01006435">
    <property type="protein sequence ID" value="EJW78544.1"/>
    <property type="molecule type" value="Genomic_DNA"/>
</dbReference>
<gene>
    <name evidence="3" type="ORF">WUBG_10547</name>
</gene>
<keyword evidence="1" id="KW-0812">Transmembrane</keyword>
<name>J9ETL0_WUCBA</name>
<accession>J9ETL0</accession>
<feature type="transmembrane region" description="Helical" evidence="1">
    <location>
        <begin position="66"/>
        <end position="91"/>
    </location>
</feature>
<comment type="caution">
    <text evidence="3">The sequence shown here is derived from an EMBL/GenBank/DDBJ whole genome shotgun (WGS) entry which is preliminary data.</text>
</comment>
<evidence type="ECO:0000256" key="2">
    <source>
        <dbReference type="SAM" id="SignalP"/>
    </source>
</evidence>
<reference evidence="4" key="1">
    <citation type="submission" date="2012-08" db="EMBL/GenBank/DDBJ databases">
        <title>The Genome Sequence of Wuchereria bancrofti.</title>
        <authorList>
            <person name="Nutman T.B."/>
            <person name="Fink D.L."/>
            <person name="Russ C."/>
            <person name="Young S."/>
            <person name="Zeng Q."/>
            <person name="Koehrsen M."/>
            <person name="Alvarado L."/>
            <person name="Berlin A."/>
            <person name="Chapman S.B."/>
            <person name="Chen Z."/>
            <person name="Freedman E."/>
            <person name="Gellesch M."/>
            <person name="Goldberg J."/>
            <person name="Griggs A."/>
            <person name="Gujja S."/>
            <person name="Heilman E.R."/>
            <person name="Heiman D."/>
            <person name="Hepburn T."/>
            <person name="Howarth C."/>
            <person name="Jen D."/>
            <person name="Larson L."/>
            <person name="Lewis B."/>
            <person name="Mehta T."/>
            <person name="Park D."/>
            <person name="Pearson M."/>
            <person name="Roberts A."/>
            <person name="Saif S."/>
            <person name="Shea T."/>
            <person name="Shenoy N."/>
            <person name="Sisk P."/>
            <person name="Stolte C."/>
            <person name="Sykes S."/>
            <person name="Walk T."/>
            <person name="White J."/>
            <person name="Yandava C."/>
            <person name="Haas B."/>
            <person name="Henn M.R."/>
            <person name="Nusbaum C."/>
            <person name="Birren B."/>
        </authorList>
    </citation>
    <scope>NUCLEOTIDE SEQUENCE [LARGE SCALE GENOMIC DNA]</scope>
    <source>
        <strain evidence="4">NA</strain>
    </source>
</reference>
<keyword evidence="1" id="KW-1133">Transmembrane helix</keyword>
<evidence type="ECO:0000313" key="4">
    <source>
        <dbReference type="Proteomes" id="UP000004810"/>
    </source>
</evidence>
<feature type="chain" id="PRO_5003822701" evidence="2">
    <location>
        <begin position="17"/>
        <end position="179"/>
    </location>
</feature>
<feature type="signal peptide" evidence="2">
    <location>
        <begin position="1"/>
        <end position="16"/>
    </location>
</feature>
<evidence type="ECO:0000256" key="1">
    <source>
        <dbReference type="SAM" id="Phobius"/>
    </source>
</evidence>
<protein>
    <submittedName>
        <fullName evidence="3">Uncharacterized protein</fullName>
    </submittedName>
</protein>
<keyword evidence="1" id="KW-0472">Membrane</keyword>
<dbReference type="Proteomes" id="UP000004810">
    <property type="component" value="Unassembled WGS sequence"/>
</dbReference>
<sequence length="179" mass="20770">MNITMRSSLLIVYVYCLDFVNDSALLINSMDPVYAFVDISSYRHNNYIFLSAHIFEFITDKDKSSLAIQIFCELICWLIISISLTIIDFNWNGTIETLRNLGASFPFEWKICKYVAWFWAIFATLELLMIKCCQNIVIKFDKPFNLTIVNLSNDYLFVDESAPPYPNDYDTIKSAADLM</sequence>
<feature type="transmembrane region" description="Helical" evidence="1">
    <location>
        <begin position="111"/>
        <end position="130"/>
    </location>
</feature>
<keyword evidence="2" id="KW-0732">Signal</keyword>
<proteinExistence type="predicted"/>
<organism evidence="3 4">
    <name type="scientific">Wuchereria bancrofti</name>
    <dbReference type="NCBI Taxonomy" id="6293"/>
    <lineage>
        <taxon>Eukaryota</taxon>
        <taxon>Metazoa</taxon>
        <taxon>Ecdysozoa</taxon>
        <taxon>Nematoda</taxon>
        <taxon>Chromadorea</taxon>
        <taxon>Rhabditida</taxon>
        <taxon>Spirurina</taxon>
        <taxon>Spiruromorpha</taxon>
        <taxon>Filarioidea</taxon>
        <taxon>Onchocercidae</taxon>
        <taxon>Wuchereria</taxon>
    </lineage>
</organism>